<evidence type="ECO:0000256" key="1">
    <source>
        <dbReference type="SAM" id="MobiDB-lite"/>
    </source>
</evidence>
<organism evidence="2 3">
    <name type="scientific">Xanthomonas vesicatoria</name>
    <dbReference type="NCBI Taxonomy" id="56460"/>
    <lineage>
        <taxon>Bacteria</taxon>
        <taxon>Pseudomonadati</taxon>
        <taxon>Pseudomonadota</taxon>
        <taxon>Gammaproteobacteria</taxon>
        <taxon>Lysobacterales</taxon>
        <taxon>Lysobacteraceae</taxon>
        <taxon>Xanthomonas</taxon>
    </lineage>
</organism>
<gene>
    <name evidence="2" type="ORF">OR61_16245</name>
</gene>
<evidence type="ECO:0000313" key="3">
    <source>
        <dbReference type="Proteomes" id="UP000030969"/>
    </source>
</evidence>
<evidence type="ECO:0000313" key="2">
    <source>
        <dbReference type="EMBL" id="KHM92611.1"/>
    </source>
</evidence>
<feature type="region of interest" description="Disordered" evidence="1">
    <location>
        <begin position="1"/>
        <end position="25"/>
    </location>
</feature>
<feature type="compositionally biased region" description="Basic and acidic residues" evidence="1">
    <location>
        <begin position="1"/>
        <end position="17"/>
    </location>
</feature>
<protein>
    <submittedName>
        <fullName evidence="2">Uncharacterized protein</fullName>
    </submittedName>
</protein>
<proteinExistence type="predicted"/>
<comment type="caution">
    <text evidence="2">The sequence shown here is derived from an EMBL/GenBank/DDBJ whole genome shotgun (WGS) entry which is preliminary data.</text>
</comment>
<dbReference type="AlphaFoldDB" id="A0AAJ0IWB9"/>
<sequence length="93" mass="10633">MNDKPIRPTSRRIEPKHQRLAARSSQHVLAQVAVDQDFARETSHRVGQSLQLGPRWIGRSRAANPSVQALAQRRQHQLIDPQRIGVEVSQTRR</sequence>
<dbReference type="Proteomes" id="UP000030969">
    <property type="component" value="Unassembled WGS sequence"/>
</dbReference>
<reference evidence="2 3" key="1">
    <citation type="submission" date="2014-11" db="EMBL/GenBank/DDBJ databases">
        <title>Draft Genome Sequences of Xanthomonas vesicatoria Strains from the Balkan Peninsula.</title>
        <authorList>
            <person name="Vancheva T."/>
            <person name="Lefeuvre P."/>
            <person name="Bogatzevska N."/>
            <person name="Moncheva P."/>
            <person name="Koebnik R."/>
        </authorList>
    </citation>
    <scope>NUCLEOTIDE SEQUENCE [LARGE SCALE GENOMIC DNA]</scope>
    <source>
        <strain evidence="2 3">53M</strain>
    </source>
</reference>
<dbReference type="EMBL" id="JSYJ01000109">
    <property type="protein sequence ID" value="KHM92611.1"/>
    <property type="molecule type" value="Genomic_DNA"/>
</dbReference>
<accession>A0AAJ0IWB9</accession>
<name>A0AAJ0IWB9_9XANT</name>